<evidence type="ECO:0000313" key="1">
    <source>
        <dbReference type="EMBL" id="NLF90143.1"/>
    </source>
</evidence>
<sequence>MNLLVSREDVVAFRLRMHHLSERLGEGNLAEATGRCGVQDSPPGSALLSLHARVQGVSPAGVETAIGEDKTLLRTWCMRGSPHLIPTSEASVFTTGVLPVEEQGERHLIGGVGWALDRLGMSLTEAVQLIEAGVREVLPGRRLAITDLGEEVARQVTPALPAHLRIRWEEEGPYAQGQPLGEAVVHFCLRILALRQVVCFAPRTGNKAPFVLMEEWLDTPAPPLDPGQARAELLRRYLRSYGPSTRAHFAAWLGVRVRDVGPWWEELAGELVPVDDNGAAWLLEEDAAKLGEVAAATGIRLLPPGDPYTQLRDRRSILDERLHREVWRSAGSPGTVLLDGEIVGTWRHRSTRGRMYLHLNIWTPEELSGVQREALDTEAQLIASLRGAARVTVGFGRHGRPG</sequence>
<dbReference type="GO" id="GO:0003677">
    <property type="term" value="F:DNA binding"/>
    <property type="evidence" value="ECO:0007669"/>
    <property type="project" value="UniProtKB-KW"/>
</dbReference>
<comment type="caution">
    <text evidence="1">The sequence shown here is derived from an EMBL/GenBank/DDBJ whole genome shotgun (WGS) entry which is preliminary data.</text>
</comment>
<reference evidence="1 2" key="1">
    <citation type="journal article" date="2020" name="Biotechnol. Biofuels">
        <title>New insights from the biogas microbiome by comprehensive genome-resolved metagenomics of nearly 1600 species originating from multiple anaerobic digesters.</title>
        <authorList>
            <person name="Campanaro S."/>
            <person name="Treu L."/>
            <person name="Rodriguez-R L.M."/>
            <person name="Kovalovszki A."/>
            <person name="Ziels R.M."/>
            <person name="Maus I."/>
            <person name="Zhu X."/>
            <person name="Kougias P.G."/>
            <person name="Basile A."/>
            <person name="Luo G."/>
            <person name="Schluter A."/>
            <person name="Konstantinidis K.T."/>
            <person name="Angelidaki I."/>
        </authorList>
    </citation>
    <scope>NUCLEOTIDE SEQUENCE [LARGE SCALE GENOMIC DNA]</scope>
    <source>
        <strain evidence="1">AS06rmzACSIP_235</strain>
    </source>
</reference>
<accession>A0A847H8U4</accession>
<keyword evidence="1" id="KW-0238">DNA-binding</keyword>
<dbReference type="Pfam" id="PF06224">
    <property type="entry name" value="AlkZ-like"/>
    <property type="match status" value="1"/>
</dbReference>
<evidence type="ECO:0000313" key="2">
    <source>
        <dbReference type="Proteomes" id="UP000523614"/>
    </source>
</evidence>
<dbReference type="InterPro" id="IPR009351">
    <property type="entry name" value="AlkZ-like"/>
</dbReference>
<dbReference type="Proteomes" id="UP000523614">
    <property type="component" value="Unassembled WGS sequence"/>
</dbReference>
<gene>
    <name evidence="1" type="ORF">GX570_02165</name>
</gene>
<dbReference type="PANTHER" id="PTHR38479:SF2">
    <property type="entry name" value="WINGED HELIX DNA-BINDING DOMAIN-CONTAINING PROTEIN"/>
    <property type="match status" value="1"/>
</dbReference>
<name>A0A847H8U4_9CORY</name>
<organism evidence="1 2">
    <name type="scientific">Corynebacterium marinum</name>
    <dbReference type="NCBI Taxonomy" id="349751"/>
    <lineage>
        <taxon>Bacteria</taxon>
        <taxon>Bacillati</taxon>
        <taxon>Actinomycetota</taxon>
        <taxon>Actinomycetes</taxon>
        <taxon>Mycobacteriales</taxon>
        <taxon>Corynebacteriaceae</taxon>
        <taxon>Corynebacterium</taxon>
    </lineage>
</organism>
<proteinExistence type="predicted"/>
<protein>
    <submittedName>
        <fullName evidence="1">Winged helix DNA-binding domain-containing protein</fullName>
    </submittedName>
</protein>
<dbReference type="PANTHER" id="PTHR38479">
    <property type="entry name" value="LMO0824 PROTEIN"/>
    <property type="match status" value="1"/>
</dbReference>
<dbReference type="AlphaFoldDB" id="A0A847H8U4"/>
<dbReference type="EMBL" id="JAAYYP010000065">
    <property type="protein sequence ID" value="NLF90143.1"/>
    <property type="molecule type" value="Genomic_DNA"/>
</dbReference>